<keyword evidence="2" id="KW-1185">Reference proteome</keyword>
<dbReference type="RefSeq" id="WP_108222471.1">
    <property type="nucleotide sequence ID" value="NZ_QAOT01000026.1"/>
</dbReference>
<name>A0A2T5JSV6_9RHOB</name>
<dbReference type="EMBL" id="QAOT01000026">
    <property type="protein sequence ID" value="PTR11642.1"/>
    <property type="molecule type" value="Genomic_DNA"/>
</dbReference>
<dbReference type="AlphaFoldDB" id="A0A2T5JSV6"/>
<comment type="caution">
    <text evidence="1">The sequence shown here is derived from an EMBL/GenBank/DDBJ whole genome shotgun (WGS) entry which is preliminary data.</text>
</comment>
<reference evidence="1 2" key="1">
    <citation type="submission" date="2018-04" db="EMBL/GenBank/DDBJ databases">
        <title>Genomic Encyclopedia of Type Strains, Phase III (KMG-III): the genomes of soil and plant-associated and newly described type strains.</title>
        <authorList>
            <person name="Whitman W."/>
        </authorList>
    </citation>
    <scope>NUCLEOTIDE SEQUENCE [LARGE SCALE GENOMIC DNA]</scope>
    <source>
        <strain evidence="1 2">KA25</strain>
    </source>
</reference>
<gene>
    <name evidence="1" type="ORF">C8J28_12634</name>
</gene>
<dbReference type="OrthoDB" id="7846470at2"/>
<proteinExistence type="predicted"/>
<evidence type="ECO:0000313" key="2">
    <source>
        <dbReference type="Proteomes" id="UP000244060"/>
    </source>
</evidence>
<dbReference type="Proteomes" id="UP000244060">
    <property type="component" value="Unassembled WGS sequence"/>
</dbReference>
<organism evidence="1 2">
    <name type="scientific">Cereibacter azotoformans</name>
    <dbReference type="NCBI Taxonomy" id="43057"/>
    <lineage>
        <taxon>Bacteria</taxon>
        <taxon>Pseudomonadati</taxon>
        <taxon>Pseudomonadota</taxon>
        <taxon>Alphaproteobacteria</taxon>
        <taxon>Rhodobacterales</taxon>
        <taxon>Paracoccaceae</taxon>
        <taxon>Cereibacter</taxon>
    </lineage>
</organism>
<sequence>MSAPVSEDAFDRVLLLLGRLNYVWSNTESLLIHLIAGLAGTTKDTALVIYLTLNTTRARADLVERLAKMEGRGAGERDRILELVGRLTQLAGLRNQYNHCIYAFDPQGGNPRTIQMRISDRRTGLRMGRETRIDAEAVRDIRDCIEDLTALNHAIWTLIRDAGYPA</sequence>
<evidence type="ECO:0000313" key="1">
    <source>
        <dbReference type="EMBL" id="PTR11642.1"/>
    </source>
</evidence>
<accession>A0A2T5JSV6</accession>
<protein>
    <submittedName>
        <fullName evidence="1">Uncharacterized protein</fullName>
    </submittedName>
</protein>